<dbReference type="PANTHER" id="PTHR45138:SF9">
    <property type="entry name" value="DIGUANYLATE CYCLASE DGCM-RELATED"/>
    <property type="match status" value="1"/>
</dbReference>
<evidence type="ECO:0000259" key="2">
    <source>
        <dbReference type="PROSITE" id="PS50887"/>
    </source>
</evidence>
<dbReference type="EMBL" id="SNXZ01000005">
    <property type="protein sequence ID" value="TDP95036.1"/>
    <property type="molecule type" value="Genomic_DNA"/>
</dbReference>
<dbReference type="GO" id="GO:0052621">
    <property type="term" value="F:diguanylate cyclase activity"/>
    <property type="evidence" value="ECO:0007669"/>
    <property type="project" value="TreeGrafter"/>
</dbReference>
<dbReference type="PANTHER" id="PTHR45138">
    <property type="entry name" value="REGULATORY COMPONENTS OF SENSORY TRANSDUCTION SYSTEM"/>
    <property type="match status" value="1"/>
</dbReference>
<organism evidence="3 4">
    <name type="scientific">Labedaea rhizosphaerae</name>
    <dbReference type="NCBI Taxonomy" id="598644"/>
    <lineage>
        <taxon>Bacteria</taxon>
        <taxon>Bacillati</taxon>
        <taxon>Actinomycetota</taxon>
        <taxon>Actinomycetes</taxon>
        <taxon>Pseudonocardiales</taxon>
        <taxon>Pseudonocardiaceae</taxon>
        <taxon>Labedaea</taxon>
    </lineage>
</organism>
<dbReference type="NCBIfam" id="TIGR00254">
    <property type="entry name" value="GGDEF"/>
    <property type="match status" value="1"/>
</dbReference>
<dbReference type="GO" id="GO:0043709">
    <property type="term" value="P:cell adhesion involved in single-species biofilm formation"/>
    <property type="evidence" value="ECO:0007669"/>
    <property type="project" value="TreeGrafter"/>
</dbReference>
<reference evidence="3 4" key="1">
    <citation type="submission" date="2019-03" db="EMBL/GenBank/DDBJ databases">
        <title>Genomic Encyclopedia of Type Strains, Phase IV (KMG-IV): sequencing the most valuable type-strain genomes for metagenomic binning, comparative biology and taxonomic classification.</title>
        <authorList>
            <person name="Goeker M."/>
        </authorList>
    </citation>
    <scope>NUCLEOTIDE SEQUENCE [LARGE SCALE GENOMIC DNA]</scope>
    <source>
        <strain evidence="3 4">DSM 45361</strain>
    </source>
</reference>
<dbReference type="Proteomes" id="UP000295444">
    <property type="component" value="Unassembled WGS sequence"/>
</dbReference>
<dbReference type="CDD" id="cd01949">
    <property type="entry name" value="GGDEF"/>
    <property type="match status" value="1"/>
</dbReference>
<keyword evidence="1" id="KW-0812">Transmembrane</keyword>
<name>A0A4R6S867_LABRH</name>
<dbReference type="RefSeq" id="WP_243754322.1">
    <property type="nucleotide sequence ID" value="NZ_SNXZ01000005.1"/>
</dbReference>
<proteinExistence type="predicted"/>
<feature type="domain" description="GGDEF" evidence="2">
    <location>
        <begin position="198"/>
        <end position="334"/>
    </location>
</feature>
<dbReference type="InterPro" id="IPR050469">
    <property type="entry name" value="Diguanylate_Cyclase"/>
</dbReference>
<dbReference type="Pfam" id="PF00990">
    <property type="entry name" value="GGDEF"/>
    <property type="match status" value="1"/>
</dbReference>
<comment type="caution">
    <text evidence="3">The sequence shown here is derived from an EMBL/GenBank/DDBJ whole genome shotgun (WGS) entry which is preliminary data.</text>
</comment>
<dbReference type="Gene3D" id="3.30.70.270">
    <property type="match status" value="1"/>
</dbReference>
<dbReference type="SMART" id="SM00267">
    <property type="entry name" value="GGDEF"/>
    <property type="match status" value="1"/>
</dbReference>
<dbReference type="PROSITE" id="PS50887">
    <property type="entry name" value="GGDEF"/>
    <property type="match status" value="1"/>
</dbReference>
<gene>
    <name evidence="3" type="ORF">EV186_105268</name>
</gene>
<keyword evidence="4" id="KW-1185">Reference proteome</keyword>
<dbReference type="InterPro" id="IPR043128">
    <property type="entry name" value="Rev_trsase/Diguanyl_cyclase"/>
</dbReference>
<keyword evidence="1" id="KW-0472">Membrane</keyword>
<evidence type="ECO:0000313" key="4">
    <source>
        <dbReference type="Proteomes" id="UP000295444"/>
    </source>
</evidence>
<feature type="transmembrane region" description="Helical" evidence="1">
    <location>
        <begin position="6"/>
        <end position="29"/>
    </location>
</feature>
<evidence type="ECO:0000313" key="3">
    <source>
        <dbReference type="EMBL" id="TDP95036.1"/>
    </source>
</evidence>
<dbReference type="InterPro" id="IPR000160">
    <property type="entry name" value="GGDEF_dom"/>
</dbReference>
<feature type="transmembrane region" description="Helical" evidence="1">
    <location>
        <begin position="49"/>
        <end position="68"/>
    </location>
</feature>
<dbReference type="FunFam" id="3.30.70.270:FF:000001">
    <property type="entry name" value="Diguanylate cyclase domain protein"/>
    <property type="match status" value="1"/>
</dbReference>
<sequence length="338" mass="36166">MTSVWTLAGVLLLPPAFAAALTAILYAHLAIRSWYRLQRVPAFRTVSNACIIMLCCYTAALVMCVGGAPDLVTAIDRGWTGTATVVLALVVYFVVNALLVLPARDRIGRTLVDLFGGWADNALEFATLCLGTLNALALASQPGLALLVIPPLLILHRAVLVRQLEAAAKRDAKTGAFNLVGWHSLAERVLARAERESTSFGVLMVDLDHFKSINDTFGHLNGDLVLKAVASTIQATVRDHNDAVGRFGGEEFVVLLPDISHADIHVVAERIRKAVDDIELELDSNTVLNSLSVSIGTAMYPTAGTALQRLLDAADAALYRAKAAGRNRVVHTPTSQAS</sequence>
<accession>A0A4R6S867</accession>
<dbReference type="InterPro" id="IPR029787">
    <property type="entry name" value="Nucleotide_cyclase"/>
</dbReference>
<feature type="transmembrane region" description="Helical" evidence="1">
    <location>
        <begin position="80"/>
        <end position="101"/>
    </location>
</feature>
<dbReference type="AlphaFoldDB" id="A0A4R6S867"/>
<dbReference type="GO" id="GO:1902201">
    <property type="term" value="P:negative regulation of bacterial-type flagellum-dependent cell motility"/>
    <property type="evidence" value="ECO:0007669"/>
    <property type="project" value="TreeGrafter"/>
</dbReference>
<protein>
    <submittedName>
        <fullName evidence="3">Diguanylate cyclase (GGDEF)-like protein</fullName>
    </submittedName>
</protein>
<evidence type="ECO:0000256" key="1">
    <source>
        <dbReference type="SAM" id="Phobius"/>
    </source>
</evidence>
<dbReference type="GO" id="GO:0005886">
    <property type="term" value="C:plasma membrane"/>
    <property type="evidence" value="ECO:0007669"/>
    <property type="project" value="TreeGrafter"/>
</dbReference>
<keyword evidence="1" id="KW-1133">Transmembrane helix</keyword>
<dbReference type="SUPFAM" id="SSF55073">
    <property type="entry name" value="Nucleotide cyclase"/>
    <property type="match status" value="1"/>
</dbReference>